<keyword evidence="1" id="KW-1133">Transmembrane helix</keyword>
<keyword evidence="3" id="KW-1185">Reference proteome</keyword>
<evidence type="ECO:0000256" key="1">
    <source>
        <dbReference type="SAM" id="Phobius"/>
    </source>
</evidence>
<dbReference type="Proteomes" id="UP000027986">
    <property type="component" value="Chromosome"/>
</dbReference>
<evidence type="ECO:0000313" key="2">
    <source>
        <dbReference type="EMBL" id="AIF41229.1"/>
    </source>
</evidence>
<sequence length="159" mass="16025">MPARLRQLASSLLSRTRADDGGIALLGIGLCACVVMLLLGGICVHTAQVARVDVLDAADHAGAAAADRISVAHAYAHGVEAPQLDAASVRAEAQAALSATERPAHVTSWSLTSASVDGKDLVLAVAAVVDPPAVGGALSALGAPITVHVTTRAEAHFER</sequence>
<dbReference type="EMBL" id="CP008889">
    <property type="protein sequence ID" value="AIF41229.1"/>
    <property type="molecule type" value="Genomic_DNA"/>
</dbReference>
<dbReference type="AlphaFoldDB" id="A0A075JH44"/>
<keyword evidence="1" id="KW-0812">Transmembrane</keyword>
<name>A0A075JH44_9MICO</name>
<gene>
    <name evidence="2" type="ORF">HX89_10030</name>
</gene>
<reference evidence="2 3" key="1">
    <citation type="submission" date="2014-07" db="EMBL/GenBank/DDBJ databases">
        <title>Genome Sequencing of Dermacoccus nishinomiyaensis.</title>
        <authorList>
            <person name="Hong K.W."/>
            <person name="Chan K.G."/>
        </authorList>
    </citation>
    <scope>NUCLEOTIDE SEQUENCE [LARGE SCALE GENOMIC DNA]</scope>
    <source>
        <strain evidence="2 3">M25</strain>
    </source>
</reference>
<feature type="transmembrane region" description="Helical" evidence="1">
    <location>
        <begin position="21"/>
        <end position="42"/>
    </location>
</feature>
<dbReference type="PROSITE" id="PS51257">
    <property type="entry name" value="PROKAR_LIPOPROTEIN"/>
    <property type="match status" value="1"/>
</dbReference>
<accession>A0A075JH44</accession>
<keyword evidence="1" id="KW-0472">Membrane</keyword>
<evidence type="ECO:0000313" key="3">
    <source>
        <dbReference type="Proteomes" id="UP000027986"/>
    </source>
</evidence>
<organism evidence="2 3">
    <name type="scientific">Dermacoccus nishinomiyaensis</name>
    <dbReference type="NCBI Taxonomy" id="1274"/>
    <lineage>
        <taxon>Bacteria</taxon>
        <taxon>Bacillati</taxon>
        <taxon>Actinomycetota</taxon>
        <taxon>Actinomycetes</taxon>
        <taxon>Micrococcales</taxon>
        <taxon>Dermacoccaceae</taxon>
        <taxon>Dermacoccus</taxon>
    </lineage>
</organism>
<dbReference type="KEGG" id="dni:HX89_10030"/>
<proteinExistence type="predicted"/>
<dbReference type="eggNOG" id="ENOG5031VE0">
    <property type="taxonomic scope" value="Bacteria"/>
</dbReference>
<protein>
    <submittedName>
        <fullName evidence="2">Uncharacterized protein</fullName>
    </submittedName>
</protein>
<dbReference type="HOGENOM" id="CLU_1657970_0_0_11"/>